<feature type="transmembrane region" description="Helical" evidence="2">
    <location>
        <begin position="68"/>
        <end position="90"/>
    </location>
</feature>
<keyword evidence="2" id="KW-1133">Transmembrane helix</keyword>
<sequence length="639" mass="69583">MASPRQKNVVESSHLLQGEHGGKARLGESQTDSESEQNQTKHAEALPQLTGANTPHKLSFSDRLAASWIFEVIGLVISAMSLTAMVLILIRNNGQRIPDWGALSFNTVISILAVVSKMAALYGATSAISQLKWVWFTEHGKQLVDYKTFDNGSRGTAGALLLAWSLRGRHAAVLGALAVVIGAAAGPFAQQIVHFYEQEYTDELGIAWVSRAQTVAALGPRKDFSSWSPDPALKANTMMALLLPAQEVMSRSLFSCPTGNCTWDSFTTLGLCSTCVDVSAQLNHTCREINNLTEVKSCNVAFPGEIRLNLFYIADPDYPGTSTYMVVNSTRAENSTALQDLKWPSTIYQSIRAVVPPTELGGGQDPNVINNGIHLLKEDTRFIGSECALSPCAQQIKASVSQGVYTEEVLEIWSEFEYDNFTSPIVLSPPWMEGASLTMIPEWAQSVMYAYGSSDPLGGQLMGSVETHDSNQGILVTDMPAFGMPRRENDALQATFYADFSKTSCATPDDNFACAFRALGAAATKSIRDAGMLKNETESPNVAVGNVHTTGTFIRIEWPWFALPAAIWVLSTVTVVATMIKSRHMPLWRDSVWPLVLLSGEGGAVKEAREVELKMRAETVGVQLVGDERKGLKLLTKFR</sequence>
<dbReference type="EMBL" id="JAGSXJ010000002">
    <property type="protein sequence ID" value="KAH6695688.1"/>
    <property type="molecule type" value="Genomic_DNA"/>
</dbReference>
<feature type="compositionally biased region" description="Polar residues" evidence="1">
    <location>
        <begin position="28"/>
        <end position="38"/>
    </location>
</feature>
<dbReference type="PANTHER" id="PTHR35394">
    <property type="entry name" value="DUF3176 DOMAIN-CONTAINING PROTEIN"/>
    <property type="match status" value="1"/>
</dbReference>
<dbReference type="OrthoDB" id="5376804at2759"/>
<comment type="caution">
    <text evidence="3">The sequence shown here is derived from an EMBL/GenBank/DDBJ whole genome shotgun (WGS) entry which is preliminary data.</text>
</comment>
<dbReference type="Pfam" id="PF11374">
    <property type="entry name" value="DUF3176"/>
    <property type="match status" value="1"/>
</dbReference>
<dbReference type="PANTHER" id="PTHR35394:SF5">
    <property type="entry name" value="DUF3176 DOMAIN-CONTAINING PROTEIN"/>
    <property type="match status" value="1"/>
</dbReference>
<dbReference type="AlphaFoldDB" id="A0A9P9AHQ8"/>
<feature type="transmembrane region" description="Helical" evidence="2">
    <location>
        <begin position="558"/>
        <end position="580"/>
    </location>
</feature>
<dbReference type="Proteomes" id="UP000770015">
    <property type="component" value="Unassembled WGS sequence"/>
</dbReference>
<evidence type="ECO:0000256" key="1">
    <source>
        <dbReference type="SAM" id="MobiDB-lite"/>
    </source>
</evidence>
<reference evidence="3" key="1">
    <citation type="journal article" date="2021" name="Nat. Commun.">
        <title>Genetic determinants of endophytism in the Arabidopsis root mycobiome.</title>
        <authorList>
            <person name="Mesny F."/>
            <person name="Miyauchi S."/>
            <person name="Thiergart T."/>
            <person name="Pickel B."/>
            <person name="Atanasova L."/>
            <person name="Karlsson M."/>
            <person name="Huettel B."/>
            <person name="Barry K.W."/>
            <person name="Haridas S."/>
            <person name="Chen C."/>
            <person name="Bauer D."/>
            <person name="Andreopoulos W."/>
            <person name="Pangilinan J."/>
            <person name="LaButti K."/>
            <person name="Riley R."/>
            <person name="Lipzen A."/>
            <person name="Clum A."/>
            <person name="Drula E."/>
            <person name="Henrissat B."/>
            <person name="Kohler A."/>
            <person name="Grigoriev I.V."/>
            <person name="Martin F.M."/>
            <person name="Hacquard S."/>
        </authorList>
    </citation>
    <scope>NUCLEOTIDE SEQUENCE</scope>
    <source>
        <strain evidence="3">MPI-SDFR-AT-0117</strain>
    </source>
</reference>
<feature type="compositionally biased region" description="Polar residues" evidence="1">
    <location>
        <begin position="1"/>
        <end position="15"/>
    </location>
</feature>
<accession>A0A9P9AHQ8</accession>
<proteinExistence type="predicted"/>
<protein>
    <submittedName>
        <fullName evidence="3">Uncharacterized protein</fullName>
    </submittedName>
</protein>
<gene>
    <name evidence="3" type="ORF">F5X68DRAFT_227658</name>
</gene>
<evidence type="ECO:0000313" key="4">
    <source>
        <dbReference type="Proteomes" id="UP000770015"/>
    </source>
</evidence>
<dbReference type="InterPro" id="IPR021514">
    <property type="entry name" value="DUF3176"/>
</dbReference>
<name>A0A9P9AHQ8_9PEZI</name>
<keyword evidence="2" id="KW-0472">Membrane</keyword>
<keyword evidence="4" id="KW-1185">Reference proteome</keyword>
<keyword evidence="2" id="KW-0812">Transmembrane</keyword>
<organism evidence="3 4">
    <name type="scientific">Plectosphaerella plurivora</name>
    <dbReference type="NCBI Taxonomy" id="936078"/>
    <lineage>
        <taxon>Eukaryota</taxon>
        <taxon>Fungi</taxon>
        <taxon>Dikarya</taxon>
        <taxon>Ascomycota</taxon>
        <taxon>Pezizomycotina</taxon>
        <taxon>Sordariomycetes</taxon>
        <taxon>Hypocreomycetidae</taxon>
        <taxon>Glomerellales</taxon>
        <taxon>Plectosphaerellaceae</taxon>
        <taxon>Plectosphaerella</taxon>
    </lineage>
</organism>
<feature type="region of interest" description="Disordered" evidence="1">
    <location>
        <begin position="1"/>
        <end position="48"/>
    </location>
</feature>
<evidence type="ECO:0000313" key="3">
    <source>
        <dbReference type="EMBL" id="KAH6695688.1"/>
    </source>
</evidence>
<evidence type="ECO:0000256" key="2">
    <source>
        <dbReference type="SAM" id="Phobius"/>
    </source>
</evidence>
<feature type="transmembrane region" description="Helical" evidence="2">
    <location>
        <begin position="102"/>
        <end position="122"/>
    </location>
</feature>